<dbReference type="EMBL" id="JADWDJ010000019">
    <property type="protein sequence ID" value="KAG5265823.1"/>
    <property type="molecule type" value="Genomic_DNA"/>
</dbReference>
<accession>A0AAV6FSY3</accession>
<reference evidence="1" key="1">
    <citation type="submission" date="2020-10" db="EMBL/GenBank/DDBJ databases">
        <title>Chromosome-scale genome assembly of the Allis shad, Alosa alosa.</title>
        <authorList>
            <person name="Margot Z."/>
            <person name="Christophe K."/>
            <person name="Cabau C."/>
            <person name="Louis A."/>
            <person name="Berthelot C."/>
            <person name="Parey E."/>
            <person name="Roest Crollius H."/>
            <person name="Montfort J."/>
            <person name="Robinson-Rechavi M."/>
            <person name="Bucao C."/>
            <person name="Bouchez O."/>
            <person name="Gislard M."/>
            <person name="Lluch J."/>
            <person name="Milhes M."/>
            <person name="Lampietro C."/>
            <person name="Lopez Roques C."/>
            <person name="Donnadieu C."/>
            <person name="Braasch I."/>
            <person name="Desvignes T."/>
            <person name="Postlethwait J."/>
            <person name="Bobe J."/>
            <person name="Guiguen Y."/>
        </authorList>
    </citation>
    <scope>NUCLEOTIDE SEQUENCE</scope>
    <source>
        <strain evidence="1">M-15738</strain>
        <tissue evidence="1">Blood</tissue>
    </source>
</reference>
<gene>
    <name evidence="1" type="ORF">AALO_G00246770</name>
</gene>
<comment type="caution">
    <text evidence="1">The sequence shown here is derived from an EMBL/GenBank/DDBJ whole genome shotgun (WGS) entry which is preliminary data.</text>
</comment>
<keyword evidence="2" id="KW-1185">Reference proteome</keyword>
<dbReference type="Proteomes" id="UP000823561">
    <property type="component" value="Chromosome 19"/>
</dbReference>
<protein>
    <submittedName>
        <fullName evidence="1">Uncharacterized protein</fullName>
    </submittedName>
</protein>
<organism evidence="1 2">
    <name type="scientific">Alosa alosa</name>
    <name type="common">allis shad</name>
    <dbReference type="NCBI Taxonomy" id="278164"/>
    <lineage>
        <taxon>Eukaryota</taxon>
        <taxon>Metazoa</taxon>
        <taxon>Chordata</taxon>
        <taxon>Craniata</taxon>
        <taxon>Vertebrata</taxon>
        <taxon>Euteleostomi</taxon>
        <taxon>Actinopterygii</taxon>
        <taxon>Neopterygii</taxon>
        <taxon>Teleostei</taxon>
        <taxon>Clupei</taxon>
        <taxon>Clupeiformes</taxon>
        <taxon>Clupeoidei</taxon>
        <taxon>Clupeidae</taxon>
        <taxon>Alosa</taxon>
    </lineage>
</organism>
<sequence length="76" mass="8950">MLPKDWCLNSKKSSQRHHLHLETCHLVFCGRLIYVFWNSAGDLTQRLYPTIFDLGYLSEHCHDLNRQQGRSLSCCQ</sequence>
<name>A0AAV6FSY3_9TELE</name>
<dbReference type="AlphaFoldDB" id="A0AAV6FSY3"/>
<evidence type="ECO:0000313" key="2">
    <source>
        <dbReference type="Proteomes" id="UP000823561"/>
    </source>
</evidence>
<proteinExistence type="predicted"/>
<evidence type="ECO:0000313" key="1">
    <source>
        <dbReference type="EMBL" id="KAG5265823.1"/>
    </source>
</evidence>